<evidence type="ECO:0000313" key="4">
    <source>
        <dbReference type="EMBL" id="KDP40714.1"/>
    </source>
</evidence>
<feature type="transmembrane region" description="Helical" evidence="2">
    <location>
        <begin position="6"/>
        <end position="26"/>
    </location>
</feature>
<dbReference type="PROSITE" id="PS50089">
    <property type="entry name" value="ZF_RING_2"/>
    <property type="match status" value="1"/>
</dbReference>
<gene>
    <name evidence="4" type="ORF">JCGZ_24713</name>
</gene>
<evidence type="ECO:0000256" key="1">
    <source>
        <dbReference type="PROSITE-ProRule" id="PRU00175"/>
    </source>
</evidence>
<keyword evidence="2" id="KW-0812">Transmembrane</keyword>
<dbReference type="OrthoDB" id="9984778at2759"/>
<keyword evidence="5" id="KW-1185">Reference proteome</keyword>
<keyword evidence="2" id="KW-0472">Membrane</keyword>
<dbReference type="Proteomes" id="UP000027138">
    <property type="component" value="Unassembled WGS sequence"/>
</dbReference>
<dbReference type="UniPathway" id="UPA00143"/>
<keyword evidence="1" id="KW-0863">Zinc-finger</keyword>
<evidence type="ECO:0000256" key="2">
    <source>
        <dbReference type="SAM" id="Phobius"/>
    </source>
</evidence>
<proteinExistence type="predicted"/>
<dbReference type="InterPro" id="IPR001841">
    <property type="entry name" value="Znf_RING"/>
</dbReference>
<dbReference type="GO" id="GO:0008270">
    <property type="term" value="F:zinc ion binding"/>
    <property type="evidence" value="ECO:0007669"/>
    <property type="project" value="UniProtKB-KW"/>
</dbReference>
<sequence length="161" mass="17842">MSILLYGLVLLGTIAIAFAVYALVMLRFQTSRHLLSQPGLTSPAEPKDSVSLNLSSYSASTFKYKKESENPEAPPETECVVCLSTFEDEEYVRRLSDCRHSFHAPCIDMWLYSHSDCPLCRTPIHRLDSDDGGLTTENSIEGLVLDSSSELSPPPNLLSEQ</sequence>
<evidence type="ECO:0000313" key="5">
    <source>
        <dbReference type="Proteomes" id="UP000027138"/>
    </source>
</evidence>
<dbReference type="SUPFAM" id="SSF57850">
    <property type="entry name" value="RING/U-box"/>
    <property type="match status" value="1"/>
</dbReference>
<protein>
    <recommendedName>
        <fullName evidence="3">RING-type domain-containing protein</fullName>
    </recommendedName>
</protein>
<dbReference type="CDD" id="cd16461">
    <property type="entry name" value="RING-H2_EL5-like"/>
    <property type="match status" value="1"/>
</dbReference>
<reference evidence="4 5" key="1">
    <citation type="journal article" date="2014" name="PLoS ONE">
        <title>Global Analysis of Gene Expression Profiles in Physic Nut (Jatropha curcas L.) Seedlings Exposed to Salt Stress.</title>
        <authorList>
            <person name="Zhang L."/>
            <person name="Zhang C."/>
            <person name="Wu P."/>
            <person name="Chen Y."/>
            <person name="Li M."/>
            <person name="Jiang H."/>
            <person name="Wu G."/>
        </authorList>
    </citation>
    <scope>NUCLEOTIDE SEQUENCE [LARGE SCALE GENOMIC DNA]</scope>
    <source>
        <strain evidence="5">cv. GZQX0401</strain>
        <tissue evidence="4">Young leaves</tissue>
    </source>
</reference>
<evidence type="ECO:0000259" key="3">
    <source>
        <dbReference type="PROSITE" id="PS50089"/>
    </source>
</evidence>
<name>A0A067L9H5_JATCU</name>
<feature type="domain" description="RING-type" evidence="3">
    <location>
        <begin position="79"/>
        <end position="121"/>
    </location>
</feature>
<dbReference type="AlphaFoldDB" id="A0A067L9H5"/>
<dbReference type="SMART" id="SM00184">
    <property type="entry name" value="RING"/>
    <property type="match status" value="1"/>
</dbReference>
<dbReference type="GO" id="GO:0016567">
    <property type="term" value="P:protein ubiquitination"/>
    <property type="evidence" value="ECO:0007669"/>
    <property type="project" value="UniProtKB-UniPathway"/>
</dbReference>
<dbReference type="PANTHER" id="PTHR45676">
    <property type="entry name" value="RING-H2 FINGER PROTEIN ATL51-RELATED"/>
    <property type="match status" value="1"/>
</dbReference>
<dbReference type="PANTHER" id="PTHR45676:SF66">
    <property type="entry name" value="RING-TYPE E3 UBIQUITIN TRANSFERASE"/>
    <property type="match status" value="1"/>
</dbReference>
<keyword evidence="1" id="KW-0862">Zinc</keyword>
<dbReference type="Gene3D" id="3.30.40.10">
    <property type="entry name" value="Zinc/RING finger domain, C3HC4 (zinc finger)"/>
    <property type="match status" value="1"/>
</dbReference>
<organism evidence="4 5">
    <name type="scientific">Jatropha curcas</name>
    <name type="common">Barbados nut</name>
    <dbReference type="NCBI Taxonomy" id="180498"/>
    <lineage>
        <taxon>Eukaryota</taxon>
        <taxon>Viridiplantae</taxon>
        <taxon>Streptophyta</taxon>
        <taxon>Embryophyta</taxon>
        <taxon>Tracheophyta</taxon>
        <taxon>Spermatophyta</taxon>
        <taxon>Magnoliopsida</taxon>
        <taxon>eudicotyledons</taxon>
        <taxon>Gunneridae</taxon>
        <taxon>Pentapetalae</taxon>
        <taxon>rosids</taxon>
        <taxon>fabids</taxon>
        <taxon>Malpighiales</taxon>
        <taxon>Euphorbiaceae</taxon>
        <taxon>Crotonoideae</taxon>
        <taxon>Jatropheae</taxon>
        <taxon>Jatropha</taxon>
    </lineage>
</organism>
<dbReference type="Pfam" id="PF13639">
    <property type="entry name" value="zf-RING_2"/>
    <property type="match status" value="1"/>
</dbReference>
<accession>A0A067L9H5</accession>
<keyword evidence="2" id="KW-1133">Transmembrane helix</keyword>
<dbReference type="EMBL" id="KK914327">
    <property type="protein sequence ID" value="KDP40714.1"/>
    <property type="molecule type" value="Genomic_DNA"/>
</dbReference>
<keyword evidence="1" id="KW-0479">Metal-binding</keyword>
<dbReference type="InterPro" id="IPR013083">
    <property type="entry name" value="Znf_RING/FYVE/PHD"/>
</dbReference>